<organism evidence="2 3">
    <name type="scientific">Marivibrio halodurans</name>
    <dbReference type="NCBI Taxonomy" id="2039722"/>
    <lineage>
        <taxon>Bacteria</taxon>
        <taxon>Pseudomonadati</taxon>
        <taxon>Pseudomonadota</taxon>
        <taxon>Alphaproteobacteria</taxon>
        <taxon>Rhodospirillales</taxon>
        <taxon>Rhodospirillaceae</taxon>
        <taxon>Marivibrio</taxon>
    </lineage>
</organism>
<gene>
    <name evidence="2" type="ORF">KAJ83_05745</name>
</gene>
<evidence type="ECO:0000313" key="2">
    <source>
        <dbReference type="EMBL" id="MBP5856502.1"/>
    </source>
</evidence>
<dbReference type="Proteomes" id="UP000672602">
    <property type="component" value="Unassembled WGS sequence"/>
</dbReference>
<dbReference type="InterPro" id="IPR022742">
    <property type="entry name" value="Hydrolase_4"/>
</dbReference>
<evidence type="ECO:0000313" key="3">
    <source>
        <dbReference type="Proteomes" id="UP000672602"/>
    </source>
</evidence>
<keyword evidence="2" id="KW-0378">Hydrolase</keyword>
<dbReference type="SUPFAM" id="SSF53474">
    <property type="entry name" value="alpha/beta-Hydrolases"/>
    <property type="match status" value="1"/>
</dbReference>
<name>A0A8J7RXE2_9PROT</name>
<dbReference type="AlphaFoldDB" id="A0A8J7RXE2"/>
<accession>A0A8J7RXE2</accession>
<reference evidence="2" key="1">
    <citation type="submission" date="2021-04" db="EMBL/GenBank/DDBJ databases">
        <authorList>
            <person name="Zhang D.-C."/>
        </authorList>
    </citation>
    <scope>NUCLEOTIDE SEQUENCE</scope>
    <source>
        <strain evidence="2">CGMCC 1.15697</strain>
    </source>
</reference>
<feature type="domain" description="Serine aminopeptidase S33" evidence="1">
    <location>
        <begin position="82"/>
        <end position="271"/>
    </location>
</feature>
<keyword evidence="3" id="KW-1185">Reference proteome</keyword>
<dbReference type="GO" id="GO:0016787">
    <property type="term" value="F:hydrolase activity"/>
    <property type="evidence" value="ECO:0007669"/>
    <property type="project" value="UniProtKB-KW"/>
</dbReference>
<dbReference type="PANTHER" id="PTHR11614">
    <property type="entry name" value="PHOSPHOLIPASE-RELATED"/>
    <property type="match status" value="1"/>
</dbReference>
<dbReference type="EMBL" id="JAGMWN010000002">
    <property type="protein sequence ID" value="MBP5856502.1"/>
    <property type="molecule type" value="Genomic_DNA"/>
</dbReference>
<sequence>MPAARRTHPPAGRSGIGRGPDIRAPRILAAVLGGLLLAACAACTPRVEPMGPPIQPPSLAGGAFTMADGYHLPYRRWGTPGTARAIVLGLHGFNDYSAFLSNAGPVWAERDIATFAYDQRGFGETAGRGLWHGRAALIADARAVAGLIRARYPDRPLFLLGESMGGAVAIAAVSGRPHAAVAGTVLTAPAAADWQGFAWYQRWSMWAAAHTLPWLEVTGQGLRLQPSDNIAMLRALSRDPLVIKRTRIDALWGLLRLGDRAFDVADSCRHPRCCSGARERSLFRSAPGMR</sequence>
<dbReference type="Pfam" id="PF12146">
    <property type="entry name" value="Hydrolase_4"/>
    <property type="match status" value="1"/>
</dbReference>
<evidence type="ECO:0000259" key="1">
    <source>
        <dbReference type="Pfam" id="PF12146"/>
    </source>
</evidence>
<dbReference type="InterPro" id="IPR051044">
    <property type="entry name" value="MAG_DAG_Lipase"/>
</dbReference>
<proteinExistence type="predicted"/>
<comment type="caution">
    <text evidence="2">The sequence shown here is derived from an EMBL/GenBank/DDBJ whole genome shotgun (WGS) entry which is preliminary data.</text>
</comment>
<dbReference type="Gene3D" id="3.40.50.1820">
    <property type="entry name" value="alpha/beta hydrolase"/>
    <property type="match status" value="1"/>
</dbReference>
<protein>
    <submittedName>
        <fullName evidence="2">Alpha/beta fold hydrolase</fullName>
    </submittedName>
</protein>
<dbReference type="InterPro" id="IPR029058">
    <property type="entry name" value="AB_hydrolase_fold"/>
</dbReference>